<accession>A0A4Q9H604</accession>
<organism evidence="1 2">
    <name type="scientific">Aquabacterium lacunae</name>
    <dbReference type="NCBI Taxonomy" id="2528630"/>
    <lineage>
        <taxon>Bacteria</taxon>
        <taxon>Pseudomonadati</taxon>
        <taxon>Pseudomonadota</taxon>
        <taxon>Betaproteobacteria</taxon>
        <taxon>Burkholderiales</taxon>
        <taxon>Aquabacterium</taxon>
    </lineage>
</organism>
<name>A0A4Q9H604_9BURK</name>
<dbReference type="AlphaFoldDB" id="A0A4Q9H604"/>
<gene>
    <name evidence="1" type="ORF">EYS42_00820</name>
</gene>
<sequence>MLVVDLVCEAGHRFEGWFGSADDLASQQSCGLLTCPVCNSAQVQRLPSAAHINRGVSRQVDRVSTPGSLHGASSAHGASAAKVTTAVGANGAVSGRGAAEAVPMEAVDMDEATARAHEALKAIQKTWLEAARKVIENTEDVGEKFADEARKMHYGDAPERGIRGQASDEEREALKEEGIDVMTMPLPKVSKDTLQ</sequence>
<dbReference type="PIRSF" id="PIRSF032131">
    <property type="entry name" value="UCP032131"/>
    <property type="match status" value="1"/>
</dbReference>
<dbReference type="InterPro" id="IPR009562">
    <property type="entry name" value="DUF1178"/>
</dbReference>
<keyword evidence="2" id="KW-1185">Reference proteome</keyword>
<comment type="caution">
    <text evidence="1">The sequence shown here is derived from an EMBL/GenBank/DDBJ whole genome shotgun (WGS) entry which is preliminary data.</text>
</comment>
<evidence type="ECO:0000313" key="1">
    <source>
        <dbReference type="EMBL" id="TBO34027.1"/>
    </source>
</evidence>
<reference evidence="1 2" key="1">
    <citation type="submission" date="2019-02" db="EMBL/GenBank/DDBJ databases">
        <title>Aquabacterium sp. strain KMB7.</title>
        <authorList>
            <person name="Chen W.-M."/>
        </authorList>
    </citation>
    <scope>NUCLEOTIDE SEQUENCE [LARGE SCALE GENOMIC DNA]</scope>
    <source>
        <strain evidence="1 2">KMB7</strain>
    </source>
</reference>
<protein>
    <submittedName>
        <fullName evidence="1">DUF1178 family protein</fullName>
    </submittedName>
</protein>
<proteinExistence type="predicted"/>
<dbReference type="OrthoDB" id="5295943at2"/>
<dbReference type="RefSeq" id="WP_130965977.1">
    <property type="nucleotide sequence ID" value="NZ_SIXI01000001.1"/>
</dbReference>
<dbReference type="Proteomes" id="UP000292120">
    <property type="component" value="Unassembled WGS sequence"/>
</dbReference>
<evidence type="ECO:0000313" key="2">
    <source>
        <dbReference type="Proteomes" id="UP000292120"/>
    </source>
</evidence>
<dbReference type="Pfam" id="PF06676">
    <property type="entry name" value="DUF1178"/>
    <property type="match status" value="1"/>
</dbReference>
<dbReference type="EMBL" id="SIXI01000001">
    <property type="protein sequence ID" value="TBO34027.1"/>
    <property type="molecule type" value="Genomic_DNA"/>
</dbReference>